<sequence>MSVVPSNEVADLEVSLPLAKTQNSLLPDNQDAPGLAPLAPTPEEDRHVGNNPPTRTATPKRSLFLPPSPDAALDTVQEGHNGYVPRQLE</sequence>
<proteinExistence type="predicted"/>
<protein>
    <submittedName>
        <fullName evidence="2">Uncharacterized protein</fullName>
    </submittedName>
</protein>
<keyword evidence="3" id="KW-1185">Reference proteome</keyword>
<evidence type="ECO:0000313" key="2">
    <source>
        <dbReference type="EMBL" id="RTE71704.1"/>
    </source>
</evidence>
<name>A0A430L7I0_9HYPO</name>
<organism evidence="2 3">
    <name type="scientific">Fusarium euwallaceae</name>
    <dbReference type="NCBI Taxonomy" id="1147111"/>
    <lineage>
        <taxon>Eukaryota</taxon>
        <taxon>Fungi</taxon>
        <taxon>Dikarya</taxon>
        <taxon>Ascomycota</taxon>
        <taxon>Pezizomycotina</taxon>
        <taxon>Sordariomycetes</taxon>
        <taxon>Hypocreomycetidae</taxon>
        <taxon>Hypocreales</taxon>
        <taxon>Nectriaceae</taxon>
        <taxon>Fusarium</taxon>
        <taxon>Fusarium solani species complex</taxon>
    </lineage>
</organism>
<reference evidence="2 3" key="1">
    <citation type="submission" date="2017-06" db="EMBL/GenBank/DDBJ databases">
        <title>Comparative genomic analysis of Ambrosia Fusariam Clade fungi.</title>
        <authorList>
            <person name="Stajich J.E."/>
            <person name="Carrillo J."/>
            <person name="Kijimoto T."/>
            <person name="Eskalen A."/>
            <person name="O'Donnell K."/>
            <person name="Kasson M."/>
        </authorList>
    </citation>
    <scope>NUCLEOTIDE SEQUENCE [LARGE SCALE GENOMIC DNA]</scope>
    <source>
        <strain evidence="2 3">UCR1854</strain>
    </source>
</reference>
<dbReference type="Proteomes" id="UP000287124">
    <property type="component" value="Unassembled WGS sequence"/>
</dbReference>
<evidence type="ECO:0000256" key="1">
    <source>
        <dbReference type="SAM" id="MobiDB-lite"/>
    </source>
</evidence>
<accession>A0A430L7I0</accession>
<feature type="region of interest" description="Disordered" evidence="1">
    <location>
        <begin position="23"/>
        <end position="89"/>
    </location>
</feature>
<gene>
    <name evidence="2" type="ORF">BHE90_013893</name>
</gene>
<dbReference type="EMBL" id="MIKF01000355">
    <property type="protein sequence ID" value="RTE71704.1"/>
    <property type="molecule type" value="Genomic_DNA"/>
</dbReference>
<evidence type="ECO:0000313" key="3">
    <source>
        <dbReference type="Proteomes" id="UP000287124"/>
    </source>
</evidence>
<dbReference type="AlphaFoldDB" id="A0A430L7I0"/>
<comment type="caution">
    <text evidence="2">The sequence shown here is derived from an EMBL/GenBank/DDBJ whole genome shotgun (WGS) entry which is preliminary data.</text>
</comment>